<comment type="pathway">
    <text evidence="1">Lipid metabolism; fatty acid biosynthesis.</text>
</comment>
<dbReference type="Proteomes" id="UP000718278">
    <property type="component" value="Unassembled WGS sequence"/>
</dbReference>
<organism evidence="6 7">
    <name type="scientific">Brucella pituitosa</name>
    <dbReference type="NCBI Taxonomy" id="571256"/>
    <lineage>
        <taxon>Bacteria</taxon>
        <taxon>Pseudomonadati</taxon>
        <taxon>Pseudomonadota</taxon>
        <taxon>Alphaproteobacteria</taxon>
        <taxon>Hyphomicrobiales</taxon>
        <taxon>Brucellaceae</taxon>
        <taxon>Brucella/Ochrobactrum group</taxon>
        <taxon>Brucella</taxon>
    </lineage>
</organism>
<dbReference type="RefSeq" id="WP_132227295.1">
    <property type="nucleotide sequence ID" value="NZ_JADIJS010000001.1"/>
</dbReference>
<evidence type="ECO:0000313" key="7">
    <source>
        <dbReference type="Proteomes" id="UP000718278"/>
    </source>
</evidence>
<sequence length="425" mass="44498">MTKYTDHLGRPIVAITGAGVVSSLGQGKQDNWAALTGGRSGIHEITRFPTESLKTRFSGTVDFLPESNVGSSALSEALARLAGEEALAQSGLSVTNFGGPLFLAAPPVELDWKSRFALDASIKDEGPASYQLLLEACRRARQEELFNTTQFGYIAERLSEAFGTRGLPVTLSTACASGATAIQLGVEAIRRGESDRVLSIGTDGSVSAESLIRFSLLSALSTQNDKPEKASKPFSKDRDGFAMAEGSGALVMESLESAIARGAKVLGILAGCGEKADDFHRTRSKPDASPAIGTVRAALADAGLTEDQLSYVNAHGTSTPENDKMEYLALSTVFGEQLSSIPVSSNKSMIGHTLTAAGAIEAVFSLLTIETGTLPPTINYDNPDPAIPLDVVPNVKRDAQVSAVLSNSFGFGGQNTSLVLTANPN</sequence>
<proteinExistence type="inferred from homology"/>
<name>A0ABS3JWY7_9HYPH</name>
<dbReference type="InterPro" id="IPR018201">
    <property type="entry name" value="Ketoacyl_synth_AS"/>
</dbReference>
<dbReference type="PROSITE" id="PS00606">
    <property type="entry name" value="KS3_1"/>
    <property type="match status" value="1"/>
</dbReference>
<protein>
    <submittedName>
        <fullName evidence="6">Beta-ketoacyl-ACP synthase</fullName>
    </submittedName>
</protein>
<dbReference type="PANTHER" id="PTHR11712:SF336">
    <property type="entry name" value="3-OXOACYL-[ACYL-CARRIER-PROTEIN] SYNTHASE, MITOCHONDRIAL"/>
    <property type="match status" value="1"/>
</dbReference>
<evidence type="ECO:0000256" key="1">
    <source>
        <dbReference type="ARBA" id="ARBA00005194"/>
    </source>
</evidence>
<dbReference type="SUPFAM" id="SSF53901">
    <property type="entry name" value="Thiolase-like"/>
    <property type="match status" value="2"/>
</dbReference>
<dbReference type="InterPro" id="IPR020841">
    <property type="entry name" value="PKS_Beta-ketoAc_synthase_dom"/>
</dbReference>
<evidence type="ECO:0000256" key="2">
    <source>
        <dbReference type="ARBA" id="ARBA00008467"/>
    </source>
</evidence>
<evidence type="ECO:0000256" key="4">
    <source>
        <dbReference type="RuleBase" id="RU003694"/>
    </source>
</evidence>
<dbReference type="InterPro" id="IPR014031">
    <property type="entry name" value="Ketoacyl_synth_C"/>
</dbReference>
<keyword evidence="3 4" id="KW-0808">Transferase</keyword>
<dbReference type="Pfam" id="PF02801">
    <property type="entry name" value="Ketoacyl-synt_C"/>
    <property type="match status" value="1"/>
</dbReference>
<evidence type="ECO:0000259" key="5">
    <source>
        <dbReference type="PROSITE" id="PS52004"/>
    </source>
</evidence>
<reference evidence="6 7" key="1">
    <citation type="submission" date="2020-10" db="EMBL/GenBank/DDBJ databases">
        <title>Genomic characterization of underground lake bacteria from Wind Cave National Park: Insight into the archetypical LuxI/LuxR and identification of LuxR solos.</title>
        <authorList>
            <person name="Wengert P.C."/>
            <person name="Savka M.A."/>
        </authorList>
    </citation>
    <scope>NUCLEOTIDE SEQUENCE [LARGE SCALE GENOMIC DNA]</scope>
    <source>
        <strain evidence="6 7">SD316</strain>
    </source>
</reference>
<gene>
    <name evidence="6" type="ORF">IPV26_05795</name>
</gene>
<evidence type="ECO:0000256" key="3">
    <source>
        <dbReference type="ARBA" id="ARBA00022679"/>
    </source>
</evidence>
<dbReference type="PROSITE" id="PS52004">
    <property type="entry name" value="KS3_2"/>
    <property type="match status" value="1"/>
</dbReference>
<dbReference type="CDD" id="cd00834">
    <property type="entry name" value="KAS_I_II"/>
    <property type="match status" value="1"/>
</dbReference>
<evidence type="ECO:0000313" key="6">
    <source>
        <dbReference type="EMBL" id="MBO1039176.1"/>
    </source>
</evidence>
<keyword evidence="7" id="KW-1185">Reference proteome</keyword>
<dbReference type="EMBL" id="JADIJS010000001">
    <property type="protein sequence ID" value="MBO1039176.1"/>
    <property type="molecule type" value="Genomic_DNA"/>
</dbReference>
<dbReference type="InterPro" id="IPR014030">
    <property type="entry name" value="Ketoacyl_synth_N"/>
</dbReference>
<accession>A0ABS3JWY7</accession>
<comment type="similarity">
    <text evidence="2 4">Belongs to the thiolase-like superfamily. Beta-ketoacyl-ACP synthases family.</text>
</comment>
<feature type="domain" description="Ketosynthase family 3 (KS3)" evidence="5">
    <location>
        <begin position="10"/>
        <end position="422"/>
    </location>
</feature>
<dbReference type="Pfam" id="PF00109">
    <property type="entry name" value="ketoacyl-synt"/>
    <property type="match status" value="1"/>
</dbReference>
<dbReference type="InterPro" id="IPR016039">
    <property type="entry name" value="Thiolase-like"/>
</dbReference>
<comment type="caution">
    <text evidence="6">The sequence shown here is derived from an EMBL/GenBank/DDBJ whole genome shotgun (WGS) entry which is preliminary data.</text>
</comment>
<dbReference type="Gene3D" id="3.40.47.10">
    <property type="match status" value="1"/>
</dbReference>
<dbReference type="NCBIfam" id="NF005076">
    <property type="entry name" value="PRK06501.1"/>
    <property type="match status" value="1"/>
</dbReference>
<dbReference type="SMART" id="SM00825">
    <property type="entry name" value="PKS_KS"/>
    <property type="match status" value="1"/>
</dbReference>
<dbReference type="PANTHER" id="PTHR11712">
    <property type="entry name" value="POLYKETIDE SYNTHASE-RELATED"/>
    <property type="match status" value="1"/>
</dbReference>
<dbReference type="InterPro" id="IPR000794">
    <property type="entry name" value="Beta-ketoacyl_synthase"/>
</dbReference>